<dbReference type="InterPro" id="IPR002781">
    <property type="entry name" value="TM_pro_TauE-like"/>
</dbReference>
<feature type="transmembrane region" description="Helical" evidence="5">
    <location>
        <begin position="187"/>
        <end position="207"/>
    </location>
</feature>
<comment type="subcellular location">
    <subcellularLocation>
        <location evidence="5">Cell membrane</location>
        <topology evidence="5">Multi-pass membrane protein</topology>
    </subcellularLocation>
    <subcellularLocation>
        <location evidence="1">Membrane</location>
        <topology evidence="1">Multi-pass membrane protein</topology>
    </subcellularLocation>
</comment>
<dbReference type="PANTHER" id="PTHR43483">
    <property type="entry name" value="MEMBRANE TRANSPORTER PROTEIN HI_0806-RELATED"/>
    <property type="match status" value="1"/>
</dbReference>
<dbReference type="GO" id="GO:0005886">
    <property type="term" value="C:plasma membrane"/>
    <property type="evidence" value="ECO:0007669"/>
    <property type="project" value="UniProtKB-SubCell"/>
</dbReference>
<feature type="transmembrane region" description="Helical" evidence="5">
    <location>
        <begin position="256"/>
        <end position="273"/>
    </location>
</feature>
<evidence type="ECO:0000313" key="6">
    <source>
        <dbReference type="EMBL" id="MCQ1539334.1"/>
    </source>
</evidence>
<keyword evidence="2 5" id="KW-0812">Transmembrane</keyword>
<feature type="transmembrane region" description="Helical" evidence="5">
    <location>
        <begin position="90"/>
        <end position="113"/>
    </location>
</feature>
<feature type="transmembrane region" description="Helical" evidence="5">
    <location>
        <begin position="119"/>
        <end position="136"/>
    </location>
</feature>
<evidence type="ECO:0000256" key="2">
    <source>
        <dbReference type="ARBA" id="ARBA00022692"/>
    </source>
</evidence>
<accession>A0ABD4TMA9</accession>
<protein>
    <recommendedName>
        <fullName evidence="5">Probable membrane transporter protein</fullName>
    </recommendedName>
</protein>
<keyword evidence="3 5" id="KW-1133">Transmembrane helix</keyword>
<feature type="transmembrane region" description="Helical" evidence="5">
    <location>
        <begin position="59"/>
        <end position="78"/>
    </location>
</feature>
<evidence type="ECO:0000256" key="4">
    <source>
        <dbReference type="ARBA" id="ARBA00023136"/>
    </source>
</evidence>
<evidence type="ECO:0000313" key="7">
    <source>
        <dbReference type="Proteomes" id="UP001524383"/>
    </source>
</evidence>
<reference evidence="6 7" key="1">
    <citation type="submission" date="2019-08" db="EMBL/GenBank/DDBJ databases">
        <authorList>
            <person name="Chen S.-C."/>
            <person name="Lai M.-C."/>
            <person name="You Y.-T."/>
        </authorList>
    </citation>
    <scope>NUCLEOTIDE SEQUENCE [LARGE SCALE GENOMIC DNA]</scope>
    <source>
        <strain evidence="6 7">P2F9704a</strain>
    </source>
</reference>
<comment type="caution">
    <text evidence="6">The sequence shown here is derived from an EMBL/GenBank/DDBJ whole genome shotgun (WGS) entry which is preliminary data.</text>
</comment>
<dbReference type="EMBL" id="VOTZ01000025">
    <property type="protein sequence ID" value="MCQ1539334.1"/>
    <property type="molecule type" value="Genomic_DNA"/>
</dbReference>
<keyword evidence="7" id="KW-1185">Reference proteome</keyword>
<comment type="similarity">
    <text evidence="5">Belongs to the 4-toluene sulfonate uptake permease (TSUP) (TC 2.A.102) family.</text>
</comment>
<gene>
    <name evidence="6" type="ORF">FTO68_10115</name>
</gene>
<evidence type="ECO:0000256" key="3">
    <source>
        <dbReference type="ARBA" id="ARBA00022989"/>
    </source>
</evidence>
<sequence>MHLVIALDLIWVIIILLATGVIAGFFSGLLGVGGGFFMVPVQYLLLLDAGIDPTYAIRIAFGTSLAVIFPVSCATAWAHQKRGAIDWKAALPIGIAGMAGGFAGGSCAAFLPVGILKPLFGLLITIVAIRLIWGSSKCSSRCREGICLCTLAGIVAGLLSGLLGMGGGFILVPMLLLLFNIPIHRAVATSSACILLFSTGGIVAYIYHGAMIESLGTGFIGYIDILQWVVLTGAMIPLTRVGVAAAHRLPAERLKQIFAIVLILIGVGMIAIFP</sequence>
<name>A0ABD4TMA9_9EURY</name>
<dbReference type="AlphaFoldDB" id="A0ABD4TMA9"/>
<proteinExistence type="inferred from homology"/>
<feature type="transmembrane region" description="Helical" evidence="5">
    <location>
        <begin position="219"/>
        <end position="236"/>
    </location>
</feature>
<feature type="transmembrane region" description="Helical" evidence="5">
    <location>
        <begin position="9"/>
        <end position="39"/>
    </location>
</feature>
<dbReference type="PANTHER" id="PTHR43483:SF3">
    <property type="entry name" value="MEMBRANE TRANSPORTER PROTEIN HI_0806-RELATED"/>
    <property type="match status" value="1"/>
</dbReference>
<keyword evidence="5" id="KW-1003">Cell membrane</keyword>
<dbReference type="Proteomes" id="UP001524383">
    <property type="component" value="Unassembled WGS sequence"/>
</dbReference>
<evidence type="ECO:0000256" key="1">
    <source>
        <dbReference type="ARBA" id="ARBA00004141"/>
    </source>
</evidence>
<dbReference type="Pfam" id="PF01925">
    <property type="entry name" value="TauE"/>
    <property type="match status" value="1"/>
</dbReference>
<keyword evidence="4 5" id="KW-0472">Membrane</keyword>
<evidence type="ECO:0000256" key="5">
    <source>
        <dbReference type="RuleBase" id="RU363041"/>
    </source>
</evidence>
<organism evidence="6 7">
    <name type="scientific">Methanocalculus taiwanensis</name>
    <dbReference type="NCBI Taxonomy" id="106207"/>
    <lineage>
        <taxon>Archaea</taxon>
        <taxon>Methanobacteriati</taxon>
        <taxon>Methanobacteriota</taxon>
        <taxon>Stenosarchaea group</taxon>
        <taxon>Methanomicrobia</taxon>
        <taxon>Methanomicrobiales</taxon>
        <taxon>Methanocalculaceae</taxon>
        <taxon>Methanocalculus</taxon>
    </lineage>
</organism>
<feature type="transmembrane region" description="Helical" evidence="5">
    <location>
        <begin position="148"/>
        <end position="181"/>
    </location>
</feature>